<proteinExistence type="predicted"/>
<feature type="transmembrane region" description="Helical" evidence="2">
    <location>
        <begin position="64"/>
        <end position="83"/>
    </location>
</feature>
<dbReference type="Proteomes" id="UP000586305">
    <property type="component" value="Unassembled WGS sequence"/>
</dbReference>
<keyword evidence="4" id="KW-1185">Reference proteome</keyword>
<gene>
    <name evidence="3" type="ORF">HG263_05785</name>
</gene>
<dbReference type="EMBL" id="JABBPG010000002">
    <property type="protein sequence ID" value="NOU50048.1"/>
    <property type="molecule type" value="Genomic_DNA"/>
</dbReference>
<keyword evidence="2" id="KW-1133">Transmembrane helix</keyword>
<feature type="transmembrane region" description="Helical" evidence="2">
    <location>
        <begin position="34"/>
        <end position="52"/>
    </location>
</feature>
<evidence type="ECO:0000313" key="3">
    <source>
        <dbReference type="EMBL" id="NOU50048.1"/>
    </source>
</evidence>
<keyword evidence="1" id="KW-0175">Coiled coil</keyword>
<evidence type="ECO:0000256" key="2">
    <source>
        <dbReference type="SAM" id="Phobius"/>
    </source>
</evidence>
<reference evidence="3 4" key="1">
    <citation type="submission" date="2020-04" db="EMBL/GenBank/DDBJ databases">
        <title>Pseudoalteromonas caenipelagi sp. nov., isolated from a tidal flat.</title>
        <authorList>
            <person name="Park S."/>
            <person name="Yoon J.-H."/>
        </authorList>
    </citation>
    <scope>NUCLEOTIDE SEQUENCE [LARGE SCALE GENOMIC DNA]</scope>
    <source>
        <strain evidence="3 4">JBTF-M23</strain>
    </source>
</reference>
<evidence type="ECO:0000256" key="1">
    <source>
        <dbReference type="SAM" id="Coils"/>
    </source>
</evidence>
<dbReference type="AlphaFoldDB" id="A0A849VB12"/>
<keyword evidence="2" id="KW-0812">Transmembrane</keyword>
<feature type="coiled-coil region" evidence="1">
    <location>
        <begin position="129"/>
        <end position="163"/>
    </location>
</feature>
<dbReference type="RefSeq" id="WP_171625129.1">
    <property type="nucleotide sequence ID" value="NZ_JABBPG010000002.1"/>
</dbReference>
<name>A0A849VB12_9GAMM</name>
<organism evidence="3 4">
    <name type="scientific">Pseudoalteromonas caenipelagi</name>
    <dbReference type="NCBI Taxonomy" id="2726988"/>
    <lineage>
        <taxon>Bacteria</taxon>
        <taxon>Pseudomonadati</taxon>
        <taxon>Pseudomonadota</taxon>
        <taxon>Gammaproteobacteria</taxon>
        <taxon>Alteromonadales</taxon>
        <taxon>Pseudoalteromonadaceae</taxon>
        <taxon>Pseudoalteromonas</taxon>
    </lineage>
</organism>
<comment type="caution">
    <text evidence="3">The sequence shown here is derived from an EMBL/GenBank/DDBJ whole genome shotgun (WGS) entry which is preliminary data.</text>
</comment>
<keyword evidence="2" id="KW-0472">Membrane</keyword>
<sequence>MMYLISIIVGLIAGVALATFICSHTSAARTRAFWGIIGAAGFLSGAGFLTELDETLTFLKLSENINYLVSTLSVMIVSCYIMLKSTVRRANKILKYSAGITSTILHDPPINSVYKSYIKVKDELDDEVLKERERSLNALEYRLDEKHNRLKEKEQYLSDVKEQLKLTNGDHPAITLPLGQSILIDQEFLEDIPDYFSRIIAFLDSSSMKFEFLRNEYSNSLTEDEHKYLILDSLEILASEIQNRLFSDPSVRVHFRVNDKGEYKCIASTLSSEKPSSVVSIPKNEKSMITAACEQDGFIVKSINLEYHYSTPNTKNGTWNDYMTAVFKDYFNKYGEPMLTLGVSVQSARKHKNFMYFLSHIKFHKIVSEYLDILNHEVDLREFLSSYSLGE</sequence>
<evidence type="ECO:0000313" key="4">
    <source>
        <dbReference type="Proteomes" id="UP000586305"/>
    </source>
</evidence>
<accession>A0A849VB12</accession>
<protein>
    <submittedName>
        <fullName evidence="3">Uncharacterized protein</fullName>
    </submittedName>
</protein>